<dbReference type="NCBIfam" id="TIGR00370">
    <property type="entry name" value="5-oxoprolinase subunit PxpB"/>
    <property type="match status" value="1"/>
</dbReference>
<keyword evidence="1" id="KW-0547">Nucleotide-binding</keyword>
<dbReference type="InterPro" id="IPR029000">
    <property type="entry name" value="Cyclophilin-like_dom_sf"/>
</dbReference>
<dbReference type="PANTHER" id="PTHR34698:SF2">
    <property type="entry name" value="5-OXOPROLINASE SUBUNIT B"/>
    <property type="match status" value="1"/>
</dbReference>
<evidence type="ECO:0000256" key="1">
    <source>
        <dbReference type="ARBA" id="ARBA00022741"/>
    </source>
</evidence>
<gene>
    <name evidence="6" type="primary">pxpB</name>
    <name evidence="6" type="ORF">ACFFVB_16960</name>
</gene>
<dbReference type="Gene3D" id="3.30.1360.40">
    <property type="match status" value="1"/>
</dbReference>
<comment type="caution">
    <text evidence="6">The sequence shown here is derived from an EMBL/GenBank/DDBJ whole genome shotgun (WGS) entry which is preliminary data.</text>
</comment>
<evidence type="ECO:0000256" key="2">
    <source>
        <dbReference type="ARBA" id="ARBA00022801"/>
    </source>
</evidence>
<dbReference type="PANTHER" id="PTHR34698">
    <property type="entry name" value="5-OXOPROLINASE SUBUNIT B"/>
    <property type="match status" value="1"/>
</dbReference>
<dbReference type="EC" id="3.5.2.9" evidence="6"/>
<dbReference type="EMBL" id="JBHMEZ010000031">
    <property type="protein sequence ID" value="MFB9054783.1"/>
    <property type="molecule type" value="Genomic_DNA"/>
</dbReference>
<evidence type="ECO:0000313" key="6">
    <source>
        <dbReference type="EMBL" id="MFB9054783.1"/>
    </source>
</evidence>
<accession>A0ABV5F5Q1</accession>
<dbReference type="SUPFAM" id="SSF50891">
    <property type="entry name" value="Cyclophilin-like"/>
    <property type="match status" value="1"/>
</dbReference>
<reference evidence="6 7" key="1">
    <citation type="submission" date="2024-09" db="EMBL/GenBank/DDBJ databases">
        <authorList>
            <person name="Sun Q."/>
            <person name="Mori K."/>
        </authorList>
    </citation>
    <scope>NUCLEOTIDE SEQUENCE [LARGE SCALE GENOMIC DNA]</scope>
    <source>
        <strain evidence="6 7">CECT 8286</strain>
    </source>
</reference>
<dbReference type="SMART" id="SM00796">
    <property type="entry name" value="AHS1"/>
    <property type="match status" value="1"/>
</dbReference>
<keyword evidence="3" id="KW-0067">ATP-binding</keyword>
<keyword evidence="4" id="KW-0472">Membrane</keyword>
<feature type="transmembrane region" description="Helical" evidence="4">
    <location>
        <begin position="126"/>
        <end position="145"/>
    </location>
</feature>
<keyword evidence="4" id="KW-1133">Transmembrane helix</keyword>
<keyword evidence="4" id="KW-0812">Transmembrane</keyword>
<dbReference type="SUPFAM" id="SSF160467">
    <property type="entry name" value="PH0987 N-terminal domain-like"/>
    <property type="match status" value="1"/>
</dbReference>
<keyword evidence="2 6" id="KW-0378">Hydrolase</keyword>
<feature type="domain" description="Carboxyltransferase" evidence="5">
    <location>
        <begin position="5"/>
        <end position="205"/>
    </location>
</feature>
<name>A0ABV5F5Q1_9FLAO</name>
<evidence type="ECO:0000259" key="5">
    <source>
        <dbReference type="SMART" id="SM00796"/>
    </source>
</evidence>
<dbReference type="Gene3D" id="2.40.100.10">
    <property type="entry name" value="Cyclophilin-like"/>
    <property type="match status" value="1"/>
</dbReference>
<dbReference type="GO" id="GO:0017168">
    <property type="term" value="F:5-oxoprolinase (ATP-hydrolyzing) activity"/>
    <property type="evidence" value="ECO:0007669"/>
    <property type="project" value="UniProtKB-EC"/>
</dbReference>
<keyword evidence="7" id="KW-1185">Reference proteome</keyword>
<proteinExistence type="predicted"/>
<sequence length="242" mass="27534">MNLDPSYKPFGEHAILIEWPNHISAPILEDLTQFKNKIKSSEIEHIREIRSAYQSILVVYNSVILFEKEVDLLKNIYSSKTISSYKKSKLWKIPVCYDDAFGLDLETMSASKNMPKADIIKRHSEVIYTVYFIGFLPGFLYLGGLDDALITPRKSTPRPRIEKGSVAIGGHQTGIYPSDSPGGWSIIGKTPVNFFNPNTKTPCFAKPSDYIQFYPVSLKEFKDIKLLVDTDSYQIESEDRHD</sequence>
<evidence type="ECO:0000313" key="7">
    <source>
        <dbReference type="Proteomes" id="UP001589605"/>
    </source>
</evidence>
<organism evidence="6 7">
    <name type="scientific">Formosa undariae</name>
    <dbReference type="NCBI Taxonomy" id="1325436"/>
    <lineage>
        <taxon>Bacteria</taxon>
        <taxon>Pseudomonadati</taxon>
        <taxon>Bacteroidota</taxon>
        <taxon>Flavobacteriia</taxon>
        <taxon>Flavobacteriales</taxon>
        <taxon>Flavobacteriaceae</taxon>
        <taxon>Formosa</taxon>
    </lineage>
</organism>
<dbReference type="InterPro" id="IPR010016">
    <property type="entry name" value="PxpB"/>
</dbReference>
<protein>
    <submittedName>
        <fullName evidence="6">5-oxoprolinase subunit PxpB</fullName>
        <ecNumber evidence="6">3.5.2.9</ecNumber>
    </submittedName>
</protein>
<evidence type="ECO:0000256" key="4">
    <source>
        <dbReference type="SAM" id="Phobius"/>
    </source>
</evidence>
<evidence type="ECO:0000256" key="3">
    <source>
        <dbReference type="ARBA" id="ARBA00022840"/>
    </source>
</evidence>
<dbReference type="Proteomes" id="UP001589605">
    <property type="component" value="Unassembled WGS sequence"/>
</dbReference>
<dbReference type="Pfam" id="PF02682">
    <property type="entry name" value="CT_C_D"/>
    <property type="match status" value="1"/>
</dbReference>
<dbReference type="InterPro" id="IPR003833">
    <property type="entry name" value="CT_C_D"/>
</dbReference>
<dbReference type="RefSeq" id="WP_382384421.1">
    <property type="nucleotide sequence ID" value="NZ_JBHMEZ010000031.1"/>
</dbReference>